<sequence>MGRKPPQELVSPRKDEVIKKVSRLIVYKTLSGHLFYLKPILAA</sequence>
<organism evidence="1 2">
    <name type="scientific">Pedobacter cryoconitis</name>
    <dbReference type="NCBI Taxonomy" id="188932"/>
    <lineage>
        <taxon>Bacteria</taxon>
        <taxon>Pseudomonadati</taxon>
        <taxon>Bacteroidota</taxon>
        <taxon>Sphingobacteriia</taxon>
        <taxon>Sphingobacteriales</taxon>
        <taxon>Sphingobacteriaceae</taxon>
        <taxon>Pedobacter</taxon>
    </lineage>
</organism>
<evidence type="ECO:0000313" key="1">
    <source>
        <dbReference type="EMBL" id="RAJ20576.1"/>
    </source>
</evidence>
<evidence type="ECO:0000313" key="2">
    <source>
        <dbReference type="Proteomes" id="UP000249754"/>
    </source>
</evidence>
<proteinExistence type="predicted"/>
<reference evidence="1 2" key="1">
    <citation type="submission" date="2018-06" db="EMBL/GenBank/DDBJ databases">
        <title>Genomic Encyclopedia of Archaeal and Bacterial Type Strains, Phase II (KMG-II): from individual species to whole genera.</title>
        <authorList>
            <person name="Goeker M."/>
        </authorList>
    </citation>
    <scope>NUCLEOTIDE SEQUENCE [LARGE SCALE GENOMIC DNA]</scope>
    <source>
        <strain evidence="1 2">DSM 14825</strain>
    </source>
</reference>
<dbReference type="EMBL" id="QLLR01000052">
    <property type="protein sequence ID" value="RAJ20576.1"/>
    <property type="molecule type" value="Genomic_DNA"/>
</dbReference>
<comment type="caution">
    <text evidence="1">The sequence shown here is derived from an EMBL/GenBank/DDBJ whole genome shotgun (WGS) entry which is preliminary data.</text>
</comment>
<accession>A0A327RU70</accession>
<gene>
    <name evidence="1" type="ORF">LY11_05200</name>
</gene>
<dbReference type="AlphaFoldDB" id="A0A327RU70"/>
<dbReference type="Proteomes" id="UP000249754">
    <property type="component" value="Unassembled WGS sequence"/>
</dbReference>
<protein>
    <submittedName>
        <fullName evidence="1">Uncharacterized protein</fullName>
    </submittedName>
</protein>
<name>A0A327RU70_9SPHI</name>